<evidence type="ECO:0000313" key="2">
    <source>
        <dbReference type="Proteomes" id="UP000239757"/>
    </source>
</evidence>
<dbReference type="OrthoDB" id="10434422at2759"/>
<reference evidence="1 2" key="1">
    <citation type="submission" date="2015-01" db="EMBL/GenBank/DDBJ databases">
        <title>Genome of allotetraploid Gossypium barbadense reveals genomic plasticity and fiber elongation in cotton evolution.</title>
        <authorList>
            <person name="Chen X."/>
            <person name="Liu X."/>
            <person name="Zhao B."/>
            <person name="Zheng H."/>
            <person name="Hu Y."/>
            <person name="Lu G."/>
            <person name="Yang C."/>
            <person name="Chen J."/>
            <person name="Shan C."/>
            <person name="Zhang L."/>
            <person name="Zhou Y."/>
            <person name="Wang L."/>
            <person name="Guo W."/>
            <person name="Bai Y."/>
            <person name="Ruan J."/>
            <person name="Shangguan X."/>
            <person name="Mao Y."/>
            <person name="Jiang J."/>
            <person name="Zhu Y."/>
            <person name="Lei J."/>
            <person name="Kang H."/>
            <person name="Chen S."/>
            <person name="He X."/>
            <person name="Wang R."/>
            <person name="Wang Y."/>
            <person name="Chen J."/>
            <person name="Wang L."/>
            <person name="Yu S."/>
            <person name="Wang B."/>
            <person name="Wei J."/>
            <person name="Song S."/>
            <person name="Lu X."/>
            <person name="Gao Z."/>
            <person name="Gu W."/>
            <person name="Deng X."/>
            <person name="Ma D."/>
            <person name="Wang S."/>
            <person name="Liang W."/>
            <person name="Fang L."/>
            <person name="Cai C."/>
            <person name="Zhu X."/>
            <person name="Zhou B."/>
            <person name="Zhang Y."/>
            <person name="Chen Z."/>
            <person name="Xu S."/>
            <person name="Zhu R."/>
            <person name="Wang S."/>
            <person name="Zhang T."/>
            <person name="Zhao G."/>
        </authorList>
    </citation>
    <scope>NUCLEOTIDE SEQUENCE [LARGE SCALE GENOMIC DNA]</scope>
    <source>
        <strain evidence="2">cv. Xinhai21</strain>
        <tissue evidence="1">Leaf</tissue>
    </source>
</reference>
<dbReference type="AlphaFoldDB" id="A0A2P5WSK9"/>
<gene>
    <name evidence="1" type="ORF">GOBAR_AA26605</name>
</gene>
<name>A0A2P5WSK9_GOSBA</name>
<sequence>MRFNKRVLLADLKRKISTKIATWCGKQTLRLFYKFSVSTNPLKFSEMKLEDNNDLGKMIAIYCPLKMDSPNLVELFTEIAESDHIQVSHSDLNDDFSDPDLDDIPEDIDVEGSVEGENVNPHPVENTGPTIIIRNNPRSFMTYMDPDTTLACEFPEYPNIVPNHLLDEEFDGEE</sequence>
<accession>A0A2P5WSK9</accession>
<dbReference type="Proteomes" id="UP000239757">
    <property type="component" value="Unassembled WGS sequence"/>
</dbReference>
<dbReference type="EMBL" id="KZ666633">
    <property type="protein sequence ID" value="PPR94062.1"/>
    <property type="molecule type" value="Genomic_DNA"/>
</dbReference>
<evidence type="ECO:0000313" key="1">
    <source>
        <dbReference type="EMBL" id="PPR94062.1"/>
    </source>
</evidence>
<organism evidence="1 2">
    <name type="scientific">Gossypium barbadense</name>
    <name type="common">Sea Island cotton</name>
    <name type="synonym">Hibiscus barbadensis</name>
    <dbReference type="NCBI Taxonomy" id="3634"/>
    <lineage>
        <taxon>Eukaryota</taxon>
        <taxon>Viridiplantae</taxon>
        <taxon>Streptophyta</taxon>
        <taxon>Embryophyta</taxon>
        <taxon>Tracheophyta</taxon>
        <taxon>Spermatophyta</taxon>
        <taxon>Magnoliopsida</taxon>
        <taxon>eudicotyledons</taxon>
        <taxon>Gunneridae</taxon>
        <taxon>Pentapetalae</taxon>
        <taxon>rosids</taxon>
        <taxon>malvids</taxon>
        <taxon>Malvales</taxon>
        <taxon>Malvaceae</taxon>
        <taxon>Malvoideae</taxon>
        <taxon>Gossypium</taxon>
    </lineage>
</organism>
<proteinExistence type="predicted"/>
<protein>
    <submittedName>
        <fullName evidence="1">Uncharacterized protein</fullName>
    </submittedName>
</protein>